<dbReference type="InterPro" id="IPR001667">
    <property type="entry name" value="DDH_dom"/>
</dbReference>
<reference evidence="11 13" key="2">
    <citation type="journal article" date="2018" name="Syst. Appl. Microbiol.">
        <title>Characterization and high-quality draft genome sequence of Herbivorax saccincola A7, an anaerobic, alkaliphilic, thermophilic, cellulolytic, and xylanolytic bacterium.</title>
        <authorList>
            <person name="Aikawa S."/>
            <person name="Baramee S."/>
            <person name="Sermsathanaswadi J."/>
            <person name="Thianheng P."/>
            <person name="Tachaapaikoon C."/>
            <person name="Shikata A."/>
            <person name="Waeonukul R."/>
            <person name="Pason P."/>
            <person name="Ratanakhanokchai K."/>
            <person name="Kosugi A."/>
        </authorList>
    </citation>
    <scope>NUCLEOTIDE SEQUENCE [LARGE SCALE GENOMIC DNA]</scope>
    <source>
        <strain evidence="11 13">A7</strain>
    </source>
</reference>
<dbReference type="Pfam" id="PF01368">
    <property type="entry name" value="DHH"/>
    <property type="match status" value="1"/>
</dbReference>
<dbReference type="EMBL" id="NEMB01000003">
    <property type="protein sequence ID" value="PQQ68043.1"/>
    <property type="molecule type" value="Genomic_DNA"/>
</dbReference>
<dbReference type="InterPro" id="IPR004610">
    <property type="entry name" value="RecJ"/>
</dbReference>
<keyword evidence="5 10" id="KW-0269">Exonuclease</keyword>
<name>A0A2K9ENG2_9FIRM</name>
<feature type="domain" description="DHHA1" evidence="8">
    <location>
        <begin position="361"/>
        <end position="451"/>
    </location>
</feature>
<dbReference type="InterPro" id="IPR041122">
    <property type="entry name" value="RecJ_OB"/>
</dbReference>
<dbReference type="InterPro" id="IPR051673">
    <property type="entry name" value="SSDNA_exonuclease_RecJ"/>
</dbReference>
<keyword evidence="3" id="KW-0540">Nuclease</keyword>
<evidence type="ECO:0000313" key="10">
    <source>
        <dbReference type="EMBL" id="AUG58161.1"/>
    </source>
</evidence>
<dbReference type="Gene3D" id="3.10.310.30">
    <property type="match status" value="1"/>
</dbReference>
<evidence type="ECO:0000256" key="2">
    <source>
        <dbReference type="ARBA" id="ARBA00019841"/>
    </source>
</evidence>
<reference evidence="10 12" key="1">
    <citation type="submission" date="2017-12" db="EMBL/GenBank/DDBJ databases">
        <title>Complete genome sequence of Herbivorax saccincola GGR1, a novel Cellulosome-producing hydrolytic bacterium in a thermophilic biogas plant, established by Illumina and Nanopore MinION sequencing.</title>
        <authorList>
            <person name="Pechtl A."/>
            <person name="Ruckert C."/>
            <person name="Koeck D.E."/>
            <person name="Maus I."/>
            <person name="Winkler A."/>
            <person name="Kalinowski J."/>
            <person name="Puhler A."/>
            <person name="Schwarz W.W."/>
            <person name="Zverlov V.V."/>
            <person name="Schluter A."/>
            <person name="Liebl W."/>
        </authorList>
    </citation>
    <scope>NUCLEOTIDE SEQUENCE [LARGE SCALE GENOMIC DNA]</scope>
    <source>
        <strain evidence="10">GGR1</strain>
        <strain evidence="12">SR1</strain>
    </source>
</reference>
<feature type="domain" description="RecJ OB" evidence="9">
    <location>
        <begin position="466"/>
        <end position="572"/>
    </location>
</feature>
<evidence type="ECO:0000256" key="1">
    <source>
        <dbReference type="ARBA" id="ARBA00005915"/>
    </source>
</evidence>
<dbReference type="PANTHER" id="PTHR30255:SF2">
    <property type="entry name" value="SINGLE-STRANDED-DNA-SPECIFIC EXONUCLEASE RECJ"/>
    <property type="match status" value="1"/>
</dbReference>
<dbReference type="NCBIfam" id="TIGR00644">
    <property type="entry name" value="recJ"/>
    <property type="match status" value="1"/>
</dbReference>
<evidence type="ECO:0000259" key="9">
    <source>
        <dbReference type="Pfam" id="PF17768"/>
    </source>
</evidence>
<dbReference type="GO" id="GO:0008409">
    <property type="term" value="F:5'-3' exonuclease activity"/>
    <property type="evidence" value="ECO:0007669"/>
    <property type="project" value="InterPro"/>
</dbReference>
<protein>
    <recommendedName>
        <fullName evidence="2">Single-stranded-DNA-specific exonuclease RecJ</fullName>
    </recommendedName>
</protein>
<evidence type="ECO:0000313" key="11">
    <source>
        <dbReference type="EMBL" id="PQQ68043.1"/>
    </source>
</evidence>
<dbReference type="Gene3D" id="3.90.1640.30">
    <property type="match status" value="1"/>
</dbReference>
<dbReference type="SUPFAM" id="SSF64182">
    <property type="entry name" value="DHH phosphoesterases"/>
    <property type="match status" value="1"/>
</dbReference>
<keyword evidence="6" id="KW-0175">Coiled coil</keyword>
<evidence type="ECO:0000256" key="6">
    <source>
        <dbReference type="SAM" id="Coils"/>
    </source>
</evidence>
<evidence type="ECO:0000256" key="5">
    <source>
        <dbReference type="ARBA" id="ARBA00022839"/>
    </source>
</evidence>
<evidence type="ECO:0000313" key="13">
    <source>
        <dbReference type="Proteomes" id="UP000239720"/>
    </source>
</evidence>
<dbReference type="PANTHER" id="PTHR30255">
    <property type="entry name" value="SINGLE-STRANDED-DNA-SPECIFIC EXONUCLEASE RECJ"/>
    <property type="match status" value="1"/>
</dbReference>
<feature type="domain" description="DDH" evidence="7">
    <location>
        <begin position="90"/>
        <end position="239"/>
    </location>
</feature>
<evidence type="ECO:0000256" key="4">
    <source>
        <dbReference type="ARBA" id="ARBA00022801"/>
    </source>
</evidence>
<dbReference type="GO" id="GO:0003676">
    <property type="term" value="F:nucleic acid binding"/>
    <property type="evidence" value="ECO:0007669"/>
    <property type="project" value="InterPro"/>
</dbReference>
<accession>A0A2K9ENG2</accession>
<comment type="similarity">
    <text evidence="1">Belongs to the RecJ family.</text>
</comment>
<dbReference type="InterPro" id="IPR003156">
    <property type="entry name" value="DHHA1_dom"/>
</dbReference>
<dbReference type="Pfam" id="PF17768">
    <property type="entry name" value="RecJ_OB"/>
    <property type="match status" value="1"/>
</dbReference>
<keyword evidence="4 10" id="KW-0378">Hydrolase</keyword>
<dbReference type="KEGG" id="hsc:HVS_11345"/>
<dbReference type="GO" id="GO:0006281">
    <property type="term" value="P:DNA repair"/>
    <property type="evidence" value="ECO:0007669"/>
    <property type="project" value="InterPro"/>
</dbReference>
<dbReference type="InterPro" id="IPR038763">
    <property type="entry name" value="DHH_sf"/>
</dbReference>
<evidence type="ECO:0000259" key="8">
    <source>
        <dbReference type="Pfam" id="PF02272"/>
    </source>
</evidence>
<dbReference type="EMBL" id="CP025197">
    <property type="protein sequence ID" value="AUG58161.1"/>
    <property type="molecule type" value="Genomic_DNA"/>
</dbReference>
<sequence>MQGRFWGDRVEIKKIWDTRYVPFEKAEKLACEAGISIFLAKIFLSRRMDCAEKIDKFLNSTLEDLNDPFLLKDMDVAAERISKAVRKREKILIYGDYDVDGVTSTSILYKFLKSQNALVDYYIPNRFEEGYGFSQNSVEKVLDMGVDLVVTVDCGTTSIEETRELMEKGIDVIVTDHHECKEKLPQVKALVNPQRPDCLYPDKNLSGVGVAFKLVKALSLKMNVEIKQSEYLSLVALGTVADVMSLTGENRILVKYGIEEINNTSNLGLKSLKEEAGVSGKKITSTHIGYIIAPRLNAAGRIGDAAMVVKLLTTEEEGEAKEIALKLNELNKERQKIETEIFEEVINKIEAECDIKKSSIMVVPGRDWHQGVIGIVTSKVVEKYNKPCILITVSDGTGRGSGRSIEGINLFNALTFCQEVLEKYGGHEMAVGLTLKEEKIDDFRRLINEYANLFIDESKFTQKIKIDTSIEAQEITLENAHQLSLLEPFGVDNPEPVFKFENAKIAEINAVGSDNSHLKLKIENNGVRVNAIAFKMGHLAKVYKKSDVLDIVCTLDINSWNGVKSAQLKVIDIKPAFEIMLSNKFFFTLDRSLSFEEDALEENFENYINKIPLIKKEKDLKEYIYNYNLQKKRAVIILNSIDSVKEIIDFVKSCAFEFNFKYSMSFSEVKINDSTLHILVNPDPSRLDLSKFDKVIVHGQWFCEKYLIKVLNSIDLSKIYIYNKINFNFNKDSIVPNRQEMVFVYKHIKANYGNSFVIDNLFAFSDSVSKKYGINMNYFKAKKIIQIFSELSFLKSELYGKYGMTINMPDTHKQKRNIEDSFLYRSLNAL</sequence>
<gene>
    <name evidence="10" type="primary">recJ1</name>
    <name evidence="11" type="ORF">B9R14_15555</name>
    <name evidence="10" type="ORF">HVS_11345</name>
</gene>
<organism evidence="10 12">
    <name type="scientific">Acetivibrio saccincola</name>
    <dbReference type="NCBI Taxonomy" id="1677857"/>
    <lineage>
        <taxon>Bacteria</taxon>
        <taxon>Bacillati</taxon>
        <taxon>Bacillota</taxon>
        <taxon>Clostridia</taxon>
        <taxon>Eubacteriales</taxon>
        <taxon>Oscillospiraceae</taxon>
        <taxon>Acetivibrio</taxon>
    </lineage>
</organism>
<evidence type="ECO:0000256" key="3">
    <source>
        <dbReference type="ARBA" id="ARBA00022722"/>
    </source>
</evidence>
<dbReference type="Proteomes" id="UP000233534">
    <property type="component" value="Chromosome"/>
</dbReference>
<proteinExistence type="inferred from homology"/>
<evidence type="ECO:0000313" key="12">
    <source>
        <dbReference type="Proteomes" id="UP000233534"/>
    </source>
</evidence>
<dbReference type="AlphaFoldDB" id="A0A2K9ENG2"/>
<dbReference type="Pfam" id="PF02272">
    <property type="entry name" value="DHHA1"/>
    <property type="match status" value="1"/>
</dbReference>
<evidence type="ECO:0000259" key="7">
    <source>
        <dbReference type="Pfam" id="PF01368"/>
    </source>
</evidence>
<keyword evidence="12" id="KW-1185">Reference proteome</keyword>
<dbReference type="GO" id="GO:0006310">
    <property type="term" value="P:DNA recombination"/>
    <property type="evidence" value="ECO:0007669"/>
    <property type="project" value="InterPro"/>
</dbReference>
<feature type="coiled-coil region" evidence="6">
    <location>
        <begin position="313"/>
        <end position="347"/>
    </location>
</feature>
<dbReference type="Proteomes" id="UP000239720">
    <property type="component" value="Unassembled WGS sequence"/>
</dbReference>